<dbReference type="Pfam" id="PF13669">
    <property type="entry name" value="Glyoxalase_4"/>
    <property type="match status" value="1"/>
</dbReference>
<dbReference type="PROSITE" id="PS51819">
    <property type="entry name" value="VOC"/>
    <property type="match status" value="1"/>
</dbReference>
<name>A0A024QB48_9BACI</name>
<dbReference type="NCBIfam" id="TIGR03081">
    <property type="entry name" value="metmalonyl_epim"/>
    <property type="match status" value="1"/>
</dbReference>
<keyword evidence="5" id="KW-1185">Reference proteome</keyword>
<dbReference type="eggNOG" id="COG0346">
    <property type="taxonomic scope" value="Bacteria"/>
</dbReference>
<dbReference type="AlphaFoldDB" id="A0A024QB48"/>
<dbReference type="InterPro" id="IPR037523">
    <property type="entry name" value="VOC_core"/>
</dbReference>
<evidence type="ECO:0000259" key="3">
    <source>
        <dbReference type="PROSITE" id="PS51819"/>
    </source>
</evidence>
<dbReference type="GO" id="GO:0004462">
    <property type="term" value="F:lactoylglutathione lyase activity"/>
    <property type="evidence" value="ECO:0007669"/>
    <property type="project" value="InterPro"/>
</dbReference>
<feature type="domain" description="VOC" evidence="3">
    <location>
        <begin position="11"/>
        <end position="139"/>
    </location>
</feature>
<evidence type="ECO:0000256" key="1">
    <source>
        <dbReference type="ARBA" id="ARBA00009308"/>
    </source>
</evidence>
<keyword evidence="2" id="KW-0479">Metal-binding</keyword>
<gene>
    <name evidence="4" type="ORF">BN990_02038</name>
</gene>
<dbReference type="InterPro" id="IPR017515">
    <property type="entry name" value="MeMalonyl-CoA_epimerase"/>
</dbReference>
<proteinExistence type="inferred from homology"/>
<sequence length="146" mass="16179">MKDFTHSTTNELSHIGIAVKDLDLALSFYVDRLGLHIITTETILTEGVKIVLLQHGTMQIELLHALNESSPIYTYIEKYGEGIHHIAFTVNDISSQLTSLHQQGIQLIDDHPRFGARNTKVAFIHPASSNGVLVELCEKGEANGYV</sequence>
<evidence type="ECO:0000313" key="4">
    <source>
        <dbReference type="EMBL" id="CDQ39724.1"/>
    </source>
</evidence>
<protein>
    <submittedName>
        <fullName evidence="4">Methylmalonyl-CoA epimerase</fullName>
    </submittedName>
</protein>
<dbReference type="SUPFAM" id="SSF54593">
    <property type="entry name" value="Glyoxalase/Bleomycin resistance protein/Dihydroxybiphenyl dioxygenase"/>
    <property type="match status" value="1"/>
</dbReference>
<dbReference type="RefSeq" id="WP_021291183.1">
    <property type="nucleotide sequence ID" value="NZ_BNER01000002.1"/>
</dbReference>
<dbReference type="EMBL" id="CCDP010000001">
    <property type="protein sequence ID" value="CDQ39724.1"/>
    <property type="molecule type" value="Genomic_DNA"/>
</dbReference>
<comment type="caution">
    <text evidence="4">The sequence shown here is derived from an EMBL/GenBank/DDBJ whole genome shotgun (WGS) entry which is preliminary data.</text>
</comment>
<dbReference type="GO" id="GO:0046491">
    <property type="term" value="P:L-methylmalonyl-CoA metabolic process"/>
    <property type="evidence" value="ECO:0007669"/>
    <property type="project" value="TreeGrafter"/>
</dbReference>
<reference evidence="5" key="2">
    <citation type="submission" date="2014-05" db="EMBL/GenBank/DDBJ databases">
        <title>Draft genome sequence of Virgibacillus massiliensis Vm-5.</title>
        <authorList>
            <person name="Khelaifia S."/>
            <person name="Croce O."/>
            <person name="Lagier J.C."/>
            <person name="Raoult D."/>
        </authorList>
    </citation>
    <scope>NUCLEOTIDE SEQUENCE [LARGE SCALE GENOMIC DNA]</scope>
    <source>
        <strain evidence="5">Vm-5</strain>
    </source>
</reference>
<dbReference type="Gene3D" id="3.10.180.10">
    <property type="entry name" value="2,3-Dihydroxybiphenyl 1,2-Dioxygenase, domain 1"/>
    <property type="match status" value="1"/>
</dbReference>
<dbReference type="PANTHER" id="PTHR43048">
    <property type="entry name" value="METHYLMALONYL-COA EPIMERASE"/>
    <property type="match status" value="1"/>
</dbReference>
<dbReference type="OrthoDB" id="9788468at2"/>
<dbReference type="InterPro" id="IPR029068">
    <property type="entry name" value="Glyas_Bleomycin-R_OHBP_Dase"/>
</dbReference>
<dbReference type="GO" id="GO:0046872">
    <property type="term" value="F:metal ion binding"/>
    <property type="evidence" value="ECO:0007669"/>
    <property type="project" value="UniProtKB-KW"/>
</dbReference>
<dbReference type="STRING" id="1462526.BN990_02038"/>
<evidence type="ECO:0000313" key="5">
    <source>
        <dbReference type="Proteomes" id="UP000028875"/>
    </source>
</evidence>
<dbReference type="InterPro" id="IPR018146">
    <property type="entry name" value="Glyoxalase_1_CS"/>
</dbReference>
<evidence type="ECO:0000256" key="2">
    <source>
        <dbReference type="ARBA" id="ARBA00022723"/>
    </source>
</evidence>
<organism evidence="4 5">
    <name type="scientific">Virgibacillus massiliensis</name>
    <dbReference type="NCBI Taxonomy" id="1462526"/>
    <lineage>
        <taxon>Bacteria</taxon>
        <taxon>Bacillati</taxon>
        <taxon>Bacillota</taxon>
        <taxon>Bacilli</taxon>
        <taxon>Bacillales</taxon>
        <taxon>Bacillaceae</taxon>
        <taxon>Virgibacillus</taxon>
    </lineage>
</organism>
<accession>A0A024QB48</accession>
<dbReference type="PROSITE" id="PS00934">
    <property type="entry name" value="GLYOXALASE_I_1"/>
    <property type="match status" value="1"/>
</dbReference>
<comment type="similarity">
    <text evidence="1">Belongs to the methylmalonyl-CoA epimerase family.</text>
</comment>
<dbReference type="CDD" id="cd07249">
    <property type="entry name" value="MMCE"/>
    <property type="match status" value="1"/>
</dbReference>
<dbReference type="InterPro" id="IPR051785">
    <property type="entry name" value="MMCE/EMCE_epimerase"/>
</dbReference>
<dbReference type="Proteomes" id="UP000028875">
    <property type="component" value="Unassembled WGS sequence"/>
</dbReference>
<dbReference type="PANTHER" id="PTHR43048:SF3">
    <property type="entry name" value="METHYLMALONYL-COA EPIMERASE, MITOCHONDRIAL"/>
    <property type="match status" value="1"/>
</dbReference>
<reference evidence="4 5" key="1">
    <citation type="submission" date="2014-03" db="EMBL/GenBank/DDBJ databases">
        <authorList>
            <person name="Urmite Genomes U."/>
        </authorList>
    </citation>
    <scope>NUCLEOTIDE SEQUENCE [LARGE SCALE GENOMIC DNA]</scope>
    <source>
        <strain evidence="4 5">Vm-5</strain>
    </source>
</reference>
<dbReference type="GO" id="GO:0004493">
    <property type="term" value="F:methylmalonyl-CoA epimerase activity"/>
    <property type="evidence" value="ECO:0007669"/>
    <property type="project" value="TreeGrafter"/>
</dbReference>